<dbReference type="RefSeq" id="WP_334479634.1">
    <property type="nucleotide sequence ID" value="NZ_JAZHRV010000001.1"/>
</dbReference>
<organism evidence="2 3">
    <name type="scientific">Bradyrhizobium algeriense</name>
    <dbReference type="NCBI Taxonomy" id="634784"/>
    <lineage>
        <taxon>Bacteria</taxon>
        <taxon>Pseudomonadati</taxon>
        <taxon>Pseudomonadota</taxon>
        <taxon>Alphaproteobacteria</taxon>
        <taxon>Hyphomicrobiales</taxon>
        <taxon>Nitrobacteraceae</taxon>
        <taxon>Bradyrhizobium</taxon>
    </lineage>
</organism>
<accession>A0ABU8B9A7</accession>
<gene>
    <name evidence="2" type="ORF">V1286_002328</name>
</gene>
<name>A0ABU8B9A7_9BRAD</name>
<dbReference type="PROSITE" id="PS51257">
    <property type="entry name" value="PROKAR_LIPOPROTEIN"/>
    <property type="match status" value="1"/>
</dbReference>
<feature type="compositionally biased region" description="Polar residues" evidence="1">
    <location>
        <begin position="62"/>
        <end position="71"/>
    </location>
</feature>
<feature type="region of interest" description="Disordered" evidence="1">
    <location>
        <begin position="39"/>
        <end position="95"/>
    </location>
</feature>
<feature type="compositionally biased region" description="Low complexity" evidence="1">
    <location>
        <begin position="72"/>
        <end position="83"/>
    </location>
</feature>
<protein>
    <submittedName>
        <fullName evidence="2">Uncharacterized protein</fullName>
    </submittedName>
</protein>
<reference evidence="2 3" key="1">
    <citation type="submission" date="2024-02" db="EMBL/GenBank/DDBJ databases">
        <title>Adaptive strategies in a cosmopolitan and abundant soil bacterium.</title>
        <authorList>
            <person name="Carini P."/>
        </authorList>
    </citation>
    <scope>NUCLEOTIDE SEQUENCE [LARGE SCALE GENOMIC DNA]</scope>
    <source>
        <strain evidence="2 3">AZCC 1608</strain>
    </source>
</reference>
<evidence type="ECO:0000256" key="1">
    <source>
        <dbReference type="SAM" id="MobiDB-lite"/>
    </source>
</evidence>
<keyword evidence="3" id="KW-1185">Reference proteome</keyword>
<evidence type="ECO:0000313" key="3">
    <source>
        <dbReference type="Proteomes" id="UP001364224"/>
    </source>
</evidence>
<dbReference type="Proteomes" id="UP001364224">
    <property type="component" value="Unassembled WGS sequence"/>
</dbReference>
<feature type="compositionally biased region" description="Low complexity" evidence="1">
    <location>
        <begin position="42"/>
        <end position="53"/>
    </location>
</feature>
<sequence length="193" mass="20459">MRIAGWSFGKSEARLAVLPAIAIAGCAIWLMLPQASDAEGHATATPPEVTPVTQDTSRNDDTAGTQATLSSPAPTDANPAAAPLDIAPPETVESATSPLDGLKIISQSWRRGGLGSKALVTFTLRNANDYAVRDIEIACSFARRDGSHLTDRRRIIPDTVNMKSRKRYAGMLVGFVNVNANKAKCSVVTASRI</sequence>
<dbReference type="EMBL" id="JAZHRV010000001">
    <property type="protein sequence ID" value="MEH2554799.1"/>
    <property type="molecule type" value="Genomic_DNA"/>
</dbReference>
<evidence type="ECO:0000313" key="2">
    <source>
        <dbReference type="EMBL" id="MEH2554799.1"/>
    </source>
</evidence>
<comment type="caution">
    <text evidence="2">The sequence shown here is derived from an EMBL/GenBank/DDBJ whole genome shotgun (WGS) entry which is preliminary data.</text>
</comment>
<proteinExistence type="predicted"/>